<gene>
    <name evidence="1" type="ORF">E7272_00075</name>
</gene>
<dbReference type="AlphaFoldDB" id="A0A927U6V4"/>
<dbReference type="Proteomes" id="UP000766246">
    <property type="component" value="Unassembled WGS sequence"/>
</dbReference>
<sequence>MNNTQLYPFERNRYYPKKRLSSADYTVEQDYFNNKRRFLNGLMYGSGIVCGLGVFSLDDLSLLVESGVAIDGLGREIVVESSDVKKLSALPGFDKLKSGDVSLCLRYKEEPVHKVYSVDQANSDQEFQYNRIRESYELFVMDSEDIPVIYELDTEFLTSGNLVVSDNYTVTCFIPTVVSRGRLVKARVVVKKTSDEDVRLTYHGILQVPVFATEDGGNEILIDINDVSLNDGETVTYDYWMQVQNTAAVESNIILKTGSASGYENDKAIPVPTNVTIKVLLSSTSPRELVNREIGRLNLEMKNIGGQEDYIRLADLKLVRTDSAYIIESVNDFSAKHYICAPVQDMQRAEYMEYFVREMGLNDGGTSSTKSPSEHYTLNTDGVLGAAEIATGTLEIPLGENARKGEICYSSEIMHGLGKGNVYVEVGYEYLKEDEAIGANTKNTIYGNPGIFSSDQRTVVNAETAIKVLNDKGSFIVGARLLENVDYLVLTYRWVAIKFPNGNDLGLIDDYEGKSISPETPTVRMGTRETHYFGVRFNNMNKCSITYEMTESGTGEVSADGVYTAPGKPGVYEIRIYCTDMPVICTYAYAIVEKKGYEELEVKEGDPVPENNPLSRIIK</sequence>
<accession>A0A927U6V4</accession>
<evidence type="ECO:0000313" key="1">
    <source>
        <dbReference type="EMBL" id="MBE5918216.1"/>
    </source>
</evidence>
<name>A0A927U6V4_9FIRM</name>
<reference evidence="1" key="1">
    <citation type="submission" date="2019-04" db="EMBL/GenBank/DDBJ databases">
        <title>Evolution of Biomass-Degrading Anaerobic Consortia Revealed by Metagenomics.</title>
        <authorList>
            <person name="Peng X."/>
        </authorList>
    </citation>
    <scope>NUCLEOTIDE SEQUENCE</scope>
    <source>
        <strain evidence="1">SIG311</strain>
    </source>
</reference>
<protein>
    <submittedName>
        <fullName evidence="1">Uncharacterized protein</fullName>
    </submittedName>
</protein>
<comment type="caution">
    <text evidence="1">The sequence shown here is derived from an EMBL/GenBank/DDBJ whole genome shotgun (WGS) entry which is preliminary data.</text>
</comment>
<dbReference type="EMBL" id="SVER01000001">
    <property type="protein sequence ID" value="MBE5918216.1"/>
    <property type="molecule type" value="Genomic_DNA"/>
</dbReference>
<evidence type="ECO:0000313" key="2">
    <source>
        <dbReference type="Proteomes" id="UP000766246"/>
    </source>
</evidence>
<proteinExistence type="predicted"/>
<organism evidence="1 2">
    <name type="scientific">Pseudobutyrivibrio ruminis</name>
    <dbReference type="NCBI Taxonomy" id="46206"/>
    <lineage>
        <taxon>Bacteria</taxon>
        <taxon>Bacillati</taxon>
        <taxon>Bacillota</taxon>
        <taxon>Clostridia</taxon>
        <taxon>Lachnospirales</taxon>
        <taxon>Lachnospiraceae</taxon>
        <taxon>Pseudobutyrivibrio</taxon>
    </lineage>
</organism>